<dbReference type="EMBL" id="BAAARV010000024">
    <property type="protein sequence ID" value="GAA2345321.1"/>
    <property type="molecule type" value="Genomic_DNA"/>
</dbReference>
<evidence type="ECO:0000256" key="1">
    <source>
        <dbReference type="ARBA" id="ARBA00010928"/>
    </source>
</evidence>
<evidence type="ECO:0000313" key="6">
    <source>
        <dbReference type="Proteomes" id="UP001501444"/>
    </source>
</evidence>
<dbReference type="SUPFAM" id="SSF55347">
    <property type="entry name" value="Glyceraldehyde-3-phosphate dehydrogenase-like, C-terminal domain"/>
    <property type="match status" value="1"/>
</dbReference>
<comment type="caution">
    <text evidence="5">The sequence shown here is derived from an EMBL/GenBank/DDBJ whole genome shotgun (WGS) entry which is preliminary data.</text>
</comment>
<evidence type="ECO:0000259" key="3">
    <source>
        <dbReference type="Pfam" id="PF01408"/>
    </source>
</evidence>
<dbReference type="Gene3D" id="3.40.50.720">
    <property type="entry name" value="NAD(P)-binding Rossmann-like Domain"/>
    <property type="match status" value="1"/>
</dbReference>
<evidence type="ECO:0000313" key="5">
    <source>
        <dbReference type="EMBL" id="GAA2345321.1"/>
    </source>
</evidence>
<feature type="domain" description="GFO/IDH/MocA-like oxidoreductase" evidence="4">
    <location>
        <begin position="132"/>
        <end position="243"/>
    </location>
</feature>
<evidence type="ECO:0000256" key="2">
    <source>
        <dbReference type="ARBA" id="ARBA00023002"/>
    </source>
</evidence>
<gene>
    <name evidence="5" type="ORF">GCM10010170_031430</name>
</gene>
<reference evidence="6" key="1">
    <citation type="journal article" date="2019" name="Int. J. Syst. Evol. Microbiol.">
        <title>The Global Catalogue of Microorganisms (GCM) 10K type strain sequencing project: providing services to taxonomists for standard genome sequencing and annotation.</title>
        <authorList>
            <consortium name="The Broad Institute Genomics Platform"/>
            <consortium name="The Broad Institute Genome Sequencing Center for Infectious Disease"/>
            <person name="Wu L."/>
            <person name="Ma J."/>
        </authorList>
    </citation>
    <scope>NUCLEOTIDE SEQUENCE [LARGE SCALE GENOMIC DNA]</scope>
    <source>
        <strain evidence="6">JCM 3272</strain>
    </source>
</reference>
<feature type="domain" description="Gfo/Idh/MocA-like oxidoreductase N-terminal" evidence="3">
    <location>
        <begin position="5"/>
        <end position="122"/>
    </location>
</feature>
<dbReference type="Pfam" id="PF22725">
    <property type="entry name" value="GFO_IDH_MocA_C3"/>
    <property type="match status" value="1"/>
</dbReference>
<organism evidence="5 6">
    <name type="scientific">Dactylosporangium salmoneum</name>
    <dbReference type="NCBI Taxonomy" id="53361"/>
    <lineage>
        <taxon>Bacteria</taxon>
        <taxon>Bacillati</taxon>
        <taxon>Actinomycetota</taxon>
        <taxon>Actinomycetes</taxon>
        <taxon>Micromonosporales</taxon>
        <taxon>Micromonosporaceae</taxon>
        <taxon>Dactylosporangium</taxon>
    </lineage>
</organism>
<dbReference type="InterPro" id="IPR051317">
    <property type="entry name" value="Gfo/Idh/MocA_oxidoreduct"/>
</dbReference>
<protein>
    <submittedName>
        <fullName evidence="5">Gfo/Idh/MocA family oxidoreductase</fullName>
    </submittedName>
</protein>
<proteinExistence type="inferred from homology"/>
<evidence type="ECO:0000259" key="4">
    <source>
        <dbReference type="Pfam" id="PF22725"/>
    </source>
</evidence>
<dbReference type="PANTHER" id="PTHR43708:SF5">
    <property type="entry name" value="CONSERVED EXPRESSED OXIDOREDUCTASE (EUROFUNG)-RELATED"/>
    <property type="match status" value="1"/>
</dbReference>
<dbReference type="PANTHER" id="PTHR43708">
    <property type="entry name" value="CONSERVED EXPRESSED OXIDOREDUCTASE (EUROFUNG)"/>
    <property type="match status" value="1"/>
</dbReference>
<dbReference type="Proteomes" id="UP001501444">
    <property type="component" value="Unassembled WGS sequence"/>
</dbReference>
<dbReference type="Pfam" id="PF01408">
    <property type="entry name" value="GFO_IDH_MocA"/>
    <property type="match status" value="1"/>
</dbReference>
<name>A0ABP5T6Q9_9ACTN</name>
<keyword evidence="6" id="KW-1185">Reference proteome</keyword>
<dbReference type="InterPro" id="IPR036291">
    <property type="entry name" value="NAD(P)-bd_dom_sf"/>
</dbReference>
<dbReference type="InterPro" id="IPR055170">
    <property type="entry name" value="GFO_IDH_MocA-like_dom"/>
</dbReference>
<dbReference type="InterPro" id="IPR000683">
    <property type="entry name" value="Gfo/Idh/MocA-like_OxRdtase_N"/>
</dbReference>
<sequence>MSTPLRVAVVGAGGWGEQHARIFARRPDTDLVAIAGRTPERTAARAAAYGARPYTSLAEMVAAERPDLITVSLPNEGHFEPTRELIGLGVPLLVEKPLVFDLAEADTLLAEAAERDLFFAINFNHRYAEPVLRARRAIADGFLGDLVFATWRFGGEPNFGTSPHANLIETQCHGLDLLEHLCGPIASVTAEMTDLTRPGTYTTLAVALRFASGAVGTLLGTYDSSYAYPGTQLVELNGTRGRAVIEDTVARLTLQATGDETRSVWQAGYFNDEAREFHRTFDRHVEAVLSALRAGSPPPIHARAGRRALHLAMAIVEAYESGRRVDIPAEPGSEPAS</sequence>
<keyword evidence="2" id="KW-0560">Oxidoreductase</keyword>
<accession>A0ABP5T6Q9</accession>
<dbReference type="Gene3D" id="3.30.360.10">
    <property type="entry name" value="Dihydrodipicolinate Reductase, domain 2"/>
    <property type="match status" value="1"/>
</dbReference>
<dbReference type="SUPFAM" id="SSF51735">
    <property type="entry name" value="NAD(P)-binding Rossmann-fold domains"/>
    <property type="match status" value="1"/>
</dbReference>
<dbReference type="RefSeq" id="WP_344613103.1">
    <property type="nucleotide sequence ID" value="NZ_BAAARV010000024.1"/>
</dbReference>
<comment type="similarity">
    <text evidence="1">Belongs to the Gfo/Idh/MocA family.</text>
</comment>